<dbReference type="RefSeq" id="WP_344266981.1">
    <property type="nucleotide sequence ID" value="NZ_BAAAMR010000023.1"/>
</dbReference>
<name>A0ABP5KSA3_9ACTN</name>
<evidence type="ECO:0000259" key="2">
    <source>
        <dbReference type="Pfam" id="PF00326"/>
    </source>
</evidence>
<evidence type="ECO:0000313" key="4">
    <source>
        <dbReference type="Proteomes" id="UP001501020"/>
    </source>
</evidence>
<evidence type="ECO:0000313" key="3">
    <source>
        <dbReference type="EMBL" id="GAA2136322.1"/>
    </source>
</evidence>
<dbReference type="SUPFAM" id="SSF53474">
    <property type="entry name" value="alpha/beta-Hydrolases"/>
    <property type="match status" value="1"/>
</dbReference>
<comment type="similarity">
    <text evidence="1">Belongs to the AB hydrolase superfamily.</text>
</comment>
<dbReference type="Gene3D" id="3.40.50.1820">
    <property type="entry name" value="alpha/beta hydrolase"/>
    <property type="match status" value="1"/>
</dbReference>
<organism evidence="3 4">
    <name type="scientific">Actinomadura napierensis</name>
    <dbReference type="NCBI Taxonomy" id="267854"/>
    <lineage>
        <taxon>Bacteria</taxon>
        <taxon>Bacillati</taxon>
        <taxon>Actinomycetota</taxon>
        <taxon>Actinomycetes</taxon>
        <taxon>Streptosporangiales</taxon>
        <taxon>Thermomonosporaceae</taxon>
        <taxon>Actinomadura</taxon>
    </lineage>
</organism>
<gene>
    <name evidence="3" type="ORF">GCM10009727_31000</name>
</gene>
<sequence>MPSILDFPARTPGGGTVVVIPGRGVATGWYRWVADAAVAAGWSAELVDGLYEGSLDDRGGPAAYAAVTRLVREAHPDGGVVAIGHSTGARVALQLGRELPVAGYVALCPIADLADHVQRARAYLPDYAWQVIADLGEPTLRRAAYRERSPVTWLDRLDAPLLVVAGADDRVCPPYQAEAFGAAVVGGGPPVRIEIVSGAGHFFETAAATGSALPQVSALVTGWLGSLS</sequence>
<evidence type="ECO:0000256" key="1">
    <source>
        <dbReference type="ARBA" id="ARBA00008645"/>
    </source>
</evidence>
<dbReference type="Pfam" id="PF00326">
    <property type="entry name" value="Peptidase_S9"/>
    <property type="match status" value="1"/>
</dbReference>
<protein>
    <recommendedName>
        <fullName evidence="2">Peptidase S9 prolyl oligopeptidase catalytic domain-containing protein</fullName>
    </recommendedName>
</protein>
<dbReference type="Proteomes" id="UP001501020">
    <property type="component" value="Unassembled WGS sequence"/>
</dbReference>
<dbReference type="EMBL" id="BAAAMR010000023">
    <property type="protein sequence ID" value="GAA2136322.1"/>
    <property type="molecule type" value="Genomic_DNA"/>
</dbReference>
<comment type="caution">
    <text evidence="3">The sequence shown here is derived from an EMBL/GenBank/DDBJ whole genome shotgun (WGS) entry which is preliminary data.</text>
</comment>
<dbReference type="PANTHER" id="PTHR22946">
    <property type="entry name" value="DIENELACTONE HYDROLASE DOMAIN-CONTAINING PROTEIN-RELATED"/>
    <property type="match status" value="1"/>
</dbReference>
<accession>A0ABP5KSA3</accession>
<dbReference type="InterPro" id="IPR050261">
    <property type="entry name" value="FrsA_esterase"/>
</dbReference>
<keyword evidence="4" id="KW-1185">Reference proteome</keyword>
<feature type="domain" description="Peptidase S9 prolyl oligopeptidase catalytic" evidence="2">
    <location>
        <begin position="80"/>
        <end position="218"/>
    </location>
</feature>
<dbReference type="InterPro" id="IPR001375">
    <property type="entry name" value="Peptidase_S9_cat"/>
</dbReference>
<dbReference type="InterPro" id="IPR029058">
    <property type="entry name" value="AB_hydrolase_fold"/>
</dbReference>
<proteinExistence type="inferred from homology"/>
<reference evidence="4" key="1">
    <citation type="journal article" date="2019" name="Int. J. Syst. Evol. Microbiol.">
        <title>The Global Catalogue of Microorganisms (GCM) 10K type strain sequencing project: providing services to taxonomists for standard genome sequencing and annotation.</title>
        <authorList>
            <consortium name="The Broad Institute Genomics Platform"/>
            <consortium name="The Broad Institute Genome Sequencing Center for Infectious Disease"/>
            <person name="Wu L."/>
            <person name="Ma J."/>
        </authorList>
    </citation>
    <scope>NUCLEOTIDE SEQUENCE [LARGE SCALE GENOMIC DNA]</scope>
    <source>
        <strain evidence="4">JCM 13850</strain>
    </source>
</reference>